<evidence type="ECO:0000259" key="3">
    <source>
        <dbReference type="PROSITE" id="PS51186"/>
    </source>
</evidence>
<protein>
    <submittedName>
        <fullName evidence="4">N-acetyltransferase</fullName>
    </submittedName>
</protein>
<gene>
    <name evidence="4" type="ORF">GCM10011322_01050</name>
</gene>
<organism evidence="4 5">
    <name type="scientific">Salinarimonas ramus</name>
    <dbReference type="NCBI Taxonomy" id="690164"/>
    <lineage>
        <taxon>Bacteria</taxon>
        <taxon>Pseudomonadati</taxon>
        <taxon>Pseudomonadota</taxon>
        <taxon>Alphaproteobacteria</taxon>
        <taxon>Hyphomicrobiales</taxon>
        <taxon>Salinarimonadaceae</taxon>
        <taxon>Salinarimonas</taxon>
    </lineage>
</organism>
<dbReference type="SUPFAM" id="SSF55729">
    <property type="entry name" value="Acyl-CoA N-acyltransferases (Nat)"/>
    <property type="match status" value="1"/>
</dbReference>
<feature type="domain" description="N-acetyltransferase" evidence="3">
    <location>
        <begin position="10"/>
        <end position="201"/>
    </location>
</feature>
<evidence type="ECO:0000313" key="5">
    <source>
        <dbReference type="Proteomes" id="UP000600449"/>
    </source>
</evidence>
<dbReference type="InterPro" id="IPR050832">
    <property type="entry name" value="Bact_Acetyltransf"/>
</dbReference>
<name>A0A917V1Y7_9HYPH</name>
<keyword evidence="2" id="KW-0012">Acyltransferase</keyword>
<evidence type="ECO:0000256" key="1">
    <source>
        <dbReference type="ARBA" id="ARBA00022679"/>
    </source>
</evidence>
<dbReference type="PROSITE" id="PS51186">
    <property type="entry name" value="GNAT"/>
    <property type="match status" value="1"/>
</dbReference>
<dbReference type="EMBL" id="BMMF01000001">
    <property type="protein sequence ID" value="GGK18144.1"/>
    <property type="molecule type" value="Genomic_DNA"/>
</dbReference>
<accession>A0A917V1Y7</accession>
<proteinExistence type="predicted"/>
<keyword evidence="5" id="KW-1185">Reference proteome</keyword>
<dbReference type="InterPro" id="IPR016181">
    <property type="entry name" value="Acyl_CoA_acyltransferase"/>
</dbReference>
<dbReference type="GO" id="GO:0016747">
    <property type="term" value="F:acyltransferase activity, transferring groups other than amino-acyl groups"/>
    <property type="evidence" value="ECO:0007669"/>
    <property type="project" value="InterPro"/>
</dbReference>
<dbReference type="RefSeq" id="WP_188908369.1">
    <property type="nucleotide sequence ID" value="NZ_BMMF01000001.1"/>
</dbReference>
<keyword evidence="1" id="KW-0808">Transferase</keyword>
<dbReference type="InterPro" id="IPR000182">
    <property type="entry name" value="GNAT_dom"/>
</dbReference>
<dbReference type="Pfam" id="PF00583">
    <property type="entry name" value="Acetyltransf_1"/>
    <property type="match status" value="1"/>
</dbReference>
<sequence>MPDAATLAPVTLRPATPADARTIAVLWDMANAGHVASLFARGARGRRSWLDDAADEIGRPAGEMSWKNAVVAEHDGDVVGALVALRLTRRMGRVAMLRLPPDQRSHYELLAQVHGAYFLRDLAVMPEHRGRGIGSALIDAGVGRARAAGCETLAITTHETNESFRAHLERRGFTERDTRPVRLHARYAPQSRWILLARPVAGA</sequence>
<comment type="caution">
    <text evidence="4">The sequence shown here is derived from an EMBL/GenBank/DDBJ whole genome shotgun (WGS) entry which is preliminary data.</text>
</comment>
<dbReference type="AlphaFoldDB" id="A0A917V1Y7"/>
<evidence type="ECO:0000256" key="2">
    <source>
        <dbReference type="ARBA" id="ARBA00023315"/>
    </source>
</evidence>
<dbReference type="CDD" id="cd04301">
    <property type="entry name" value="NAT_SF"/>
    <property type="match status" value="1"/>
</dbReference>
<dbReference type="PANTHER" id="PTHR43877">
    <property type="entry name" value="AMINOALKYLPHOSPHONATE N-ACETYLTRANSFERASE-RELATED-RELATED"/>
    <property type="match status" value="1"/>
</dbReference>
<dbReference type="Proteomes" id="UP000600449">
    <property type="component" value="Unassembled WGS sequence"/>
</dbReference>
<dbReference type="Gene3D" id="3.40.630.30">
    <property type="match status" value="1"/>
</dbReference>
<reference evidence="4 5" key="1">
    <citation type="journal article" date="2014" name="Int. J. Syst. Evol. Microbiol.">
        <title>Complete genome sequence of Corynebacterium casei LMG S-19264T (=DSM 44701T), isolated from a smear-ripened cheese.</title>
        <authorList>
            <consortium name="US DOE Joint Genome Institute (JGI-PGF)"/>
            <person name="Walter F."/>
            <person name="Albersmeier A."/>
            <person name="Kalinowski J."/>
            <person name="Ruckert C."/>
        </authorList>
    </citation>
    <scope>NUCLEOTIDE SEQUENCE [LARGE SCALE GENOMIC DNA]</scope>
    <source>
        <strain evidence="4 5">CGMCC 1.9161</strain>
    </source>
</reference>
<evidence type="ECO:0000313" key="4">
    <source>
        <dbReference type="EMBL" id="GGK18144.1"/>
    </source>
</evidence>